<proteinExistence type="predicted"/>
<sequence>MAGVRMAGVRMAGVRMAGVRMAGVRMAAGEGVGVGSRATTGLRMRRAGGHGPSGTRTGVSHPLVPGGRAARSGIDSPPPRPRAADRLVPGVRGSWP</sequence>
<comment type="caution">
    <text evidence="2">The sequence shown here is derived from an EMBL/GenBank/DDBJ whole genome shotgun (WGS) entry which is preliminary data.</text>
</comment>
<dbReference type="AlphaFoldDB" id="A0A7W2DVW3"/>
<evidence type="ECO:0000313" key="2">
    <source>
        <dbReference type="EMBL" id="MBA5223966.1"/>
    </source>
</evidence>
<evidence type="ECO:0000313" key="3">
    <source>
        <dbReference type="Proteomes" id="UP000587608"/>
    </source>
</evidence>
<dbReference type="EMBL" id="JACERG010000015">
    <property type="protein sequence ID" value="MBA5223966.1"/>
    <property type="molecule type" value="Genomic_DNA"/>
</dbReference>
<protein>
    <submittedName>
        <fullName evidence="2">Uncharacterized protein</fullName>
    </submittedName>
</protein>
<reference evidence="2 3" key="1">
    <citation type="submission" date="2020-07" db="EMBL/GenBank/DDBJ databases">
        <title>Differential regulation of undecylprodigiosin biosynthesis in the yeast-scavenging Streptomyces strain MBK6.</title>
        <authorList>
            <person name="Baral B."/>
            <person name="Siitonen V."/>
            <person name="Laughlin M."/>
            <person name="Yamada K."/>
            <person name="Ilomaeki M."/>
            <person name="Metsae-Ketelae M."/>
            <person name="Niemi J."/>
        </authorList>
    </citation>
    <scope>NUCLEOTIDE SEQUENCE [LARGE SCALE GENOMIC DNA]</scope>
    <source>
        <strain evidence="2 3">MBK6</strain>
    </source>
</reference>
<evidence type="ECO:0000256" key="1">
    <source>
        <dbReference type="SAM" id="MobiDB-lite"/>
    </source>
</evidence>
<dbReference type="Proteomes" id="UP000587608">
    <property type="component" value="Unassembled WGS sequence"/>
</dbReference>
<organism evidence="2 3">
    <name type="scientific">Streptomyces griseoaurantiacus</name>
    <dbReference type="NCBI Taxonomy" id="68213"/>
    <lineage>
        <taxon>Bacteria</taxon>
        <taxon>Bacillati</taxon>
        <taxon>Actinomycetota</taxon>
        <taxon>Actinomycetes</taxon>
        <taxon>Kitasatosporales</taxon>
        <taxon>Streptomycetaceae</taxon>
        <taxon>Streptomyces</taxon>
        <taxon>Streptomyces aurantiacus group</taxon>
    </lineage>
</organism>
<accession>A0A7W2DVW3</accession>
<dbReference type="RefSeq" id="WP_191853704.1">
    <property type="nucleotide sequence ID" value="NZ_JACERG010000015.1"/>
</dbReference>
<gene>
    <name evidence="2" type="ORF">H1X69_21420</name>
</gene>
<feature type="region of interest" description="Disordered" evidence="1">
    <location>
        <begin position="37"/>
        <end position="96"/>
    </location>
</feature>
<name>A0A7W2DVW3_9ACTN</name>